<dbReference type="RefSeq" id="WP_013163709.1">
    <property type="nucleotide sequence ID" value="NC_014216.1"/>
</dbReference>
<feature type="transmembrane region" description="Helical" evidence="2">
    <location>
        <begin position="26"/>
        <end position="51"/>
    </location>
</feature>
<dbReference type="AlphaFoldDB" id="D6Z3Q7"/>
<keyword evidence="2" id="KW-0472">Membrane</keyword>
<evidence type="ECO:0000256" key="2">
    <source>
        <dbReference type="SAM" id="Phobius"/>
    </source>
</evidence>
<sequence length="110" mass="12320">MIRQGGNRRGGRSQARGAWTSGREAGLFLLGKAGPVPLALLVGVLALWLAWSVHQGERAVEVEQLRQEELLQQHQELSRQRDELRSRERIEAEAARLGLQPPKKGQVQRP</sequence>
<evidence type="ECO:0000256" key="1">
    <source>
        <dbReference type="SAM" id="Coils"/>
    </source>
</evidence>
<evidence type="ECO:0000313" key="3">
    <source>
        <dbReference type="EMBL" id="ADH86182.1"/>
    </source>
</evidence>
<proteinExistence type="predicted"/>
<dbReference type="KEGG" id="dak:DaAHT2_1487"/>
<feature type="coiled-coil region" evidence="1">
    <location>
        <begin position="60"/>
        <end position="87"/>
    </location>
</feature>
<dbReference type="STRING" id="589865.DaAHT2_1487"/>
<keyword evidence="2" id="KW-0812">Transmembrane</keyword>
<organism evidence="3 4">
    <name type="scientific">Desulfurivibrio alkaliphilus (strain DSM 19089 / UNIQEM U267 / AHT2)</name>
    <dbReference type="NCBI Taxonomy" id="589865"/>
    <lineage>
        <taxon>Bacteria</taxon>
        <taxon>Pseudomonadati</taxon>
        <taxon>Thermodesulfobacteriota</taxon>
        <taxon>Desulfobulbia</taxon>
        <taxon>Desulfobulbales</taxon>
        <taxon>Desulfobulbaceae</taxon>
        <taxon>Desulfurivibrio</taxon>
    </lineage>
</organism>
<name>D6Z3Q7_DESAT</name>
<dbReference type="Proteomes" id="UP000001508">
    <property type="component" value="Chromosome"/>
</dbReference>
<accession>D6Z3Q7</accession>
<evidence type="ECO:0000313" key="4">
    <source>
        <dbReference type="Proteomes" id="UP000001508"/>
    </source>
</evidence>
<keyword evidence="2" id="KW-1133">Transmembrane helix</keyword>
<dbReference type="EMBL" id="CP001940">
    <property type="protein sequence ID" value="ADH86182.1"/>
    <property type="molecule type" value="Genomic_DNA"/>
</dbReference>
<dbReference type="HOGENOM" id="CLU_2166865_0_0_7"/>
<protein>
    <submittedName>
        <fullName evidence="3">Septum formation initiator</fullName>
    </submittedName>
</protein>
<keyword evidence="1" id="KW-0175">Coiled coil</keyword>
<gene>
    <name evidence="3" type="ordered locus">DaAHT2_1487</name>
</gene>
<dbReference type="InParanoid" id="D6Z3Q7"/>
<keyword evidence="4" id="KW-1185">Reference proteome</keyword>
<reference evidence="4" key="1">
    <citation type="submission" date="2010-02" db="EMBL/GenBank/DDBJ databases">
        <title>Complete sequence of Desulfurivibrio alkaliphilus AHT2.</title>
        <authorList>
            <consortium name="US DOE Joint Genome Institute"/>
            <person name="Pitluck S."/>
            <person name="Chertkov O."/>
            <person name="Detter J.C."/>
            <person name="Han C."/>
            <person name="Tapia R."/>
            <person name="Larimer F."/>
            <person name="Land M."/>
            <person name="Hauser L."/>
            <person name="Kyrpides N."/>
            <person name="Mikhailova N."/>
            <person name="Sorokin D.Y."/>
            <person name="Muyzer G."/>
            <person name="Woyke T."/>
        </authorList>
    </citation>
    <scope>NUCLEOTIDE SEQUENCE [LARGE SCALE GENOMIC DNA]</scope>
    <source>
        <strain evidence="4">DSM 19089 / UNIQEM U267 / AHT2</strain>
    </source>
</reference>